<dbReference type="PRINTS" id="PR00081">
    <property type="entry name" value="GDHRDH"/>
</dbReference>
<evidence type="ECO:0000256" key="4">
    <source>
        <dbReference type="ARBA" id="ARBA00022857"/>
    </source>
</evidence>
<dbReference type="AlphaFoldDB" id="A0A2T4GT42"/>
<dbReference type="SUPFAM" id="SSF51735">
    <property type="entry name" value="NAD(P)-binding Rossmann-fold domains"/>
    <property type="match status" value="1"/>
</dbReference>
<evidence type="ECO:0000256" key="11">
    <source>
        <dbReference type="ARBA" id="ARBA00082544"/>
    </source>
</evidence>
<dbReference type="FunFam" id="3.40.50.720:FF:000131">
    <property type="entry name" value="Short-chain dehydrogenase/reductase 3"/>
    <property type="match status" value="1"/>
</dbReference>
<accession>A0A2T4GT42</accession>
<evidence type="ECO:0000256" key="8">
    <source>
        <dbReference type="ARBA" id="ARBA00023136"/>
    </source>
</evidence>
<sequence>MDHEQALSQAIKLAKNPKVQIAAGLLLTFKLLRKLSAWYTKRAVNNHVHDPTWDWSREIVVVTGGSSGIGAVLVSRFAERGIKVLILDRNSPPSKLATNTYFYQVDLADAKAILSIADTIRADHGNPTVLVNNAGFANTYSLLDVPETGIRRIFDVNIIAPILLTKQFLPSMVKQNHGHIVNVASQASFATQATNVDYGATKSAVLAFHEGLAQEIRHLYKAPRVRTSVVHPTWVSTPMIADLVEGGKLKDTPVTPEDVANRIFSQVLSGFGSQIIVPQSLGWTSWIRGLPGWLQESLRDTVTILLINANDNVRK</sequence>
<keyword evidence="8" id="KW-0472">Membrane</keyword>
<evidence type="ECO:0000313" key="13">
    <source>
        <dbReference type="EMBL" id="PTD06725.1"/>
    </source>
</evidence>
<dbReference type="PROSITE" id="PS00061">
    <property type="entry name" value="ADH_SHORT"/>
    <property type="match status" value="1"/>
</dbReference>
<dbReference type="GO" id="GO:0016020">
    <property type="term" value="C:membrane"/>
    <property type="evidence" value="ECO:0007669"/>
    <property type="project" value="UniProtKB-SubCell"/>
</dbReference>
<organism evidence="13 14">
    <name type="scientific">Fusarium culmorum</name>
    <dbReference type="NCBI Taxonomy" id="5516"/>
    <lineage>
        <taxon>Eukaryota</taxon>
        <taxon>Fungi</taxon>
        <taxon>Dikarya</taxon>
        <taxon>Ascomycota</taxon>
        <taxon>Pezizomycotina</taxon>
        <taxon>Sordariomycetes</taxon>
        <taxon>Hypocreomycetidae</taxon>
        <taxon>Hypocreales</taxon>
        <taxon>Nectriaceae</taxon>
        <taxon>Fusarium</taxon>
    </lineage>
</organism>
<dbReference type="GO" id="GO:0052650">
    <property type="term" value="F:all-trans-retinol dehydrogenase (NADP+) activity"/>
    <property type="evidence" value="ECO:0007669"/>
    <property type="project" value="UniProtKB-ARBA"/>
</dbReference>
<keyword evidence="3" id="KW-0812">Transmembrane</keyword>
<evidence type="ECO:0000256" key="9">
    <source>
        <dbReference type="ARBA" id="ARBA00059620"/>
    </source>
</evidence>
<proteinExistence type="inferred from homology"/>
<comment type="similarity">
    <text evidence="2 12">Belongs to the short-chain dehydrogenases/reductases (SDR) family.</text>
</comment>
<evidence type="ECO:0000256" key="2">
    <source>
        <dbReference type="ARBA" id="ARBA00006484"/>
    </source>
</evidence>
<keyword evidence="4" id="KW-0521">NADP</keyword>
<dbReference type="InterPro" id="IPR002347">
    <property type="entry name" value="SDR_fam"/>
</dbReference>
<evidence type="ECO:0000256" key="1">
    <source>
        <dbReference type="ARBA" id="ARBA00004141"/>
    </source>
</evidence>
<dbReference type="Pfam" id="PF00106">
    <property type="entry name" value="adh_short"/>
    <property type="match status" value="1"/>
</dbReference>
<dbReference type="PANTHER" id="PTHR24322">
    <property type="entry name" value="PKSB"/>
    <property type="match status" value="1"/>
</dbReference>
<keyword evidence="14" id="KW-1185">Reference proteome</keyword>
<evidence type="ECO:0000256" key="7">
    <source>
        <dbReference type="ARBA" id="ARBA00023098"/>
    </source>
</evidence>
<keyword evidence="6" id="KW-0560">Oxidoreductase</keyword>
<evidence type="ECO:0000313" key="14">
    <source>
        <dbReference type="Proteomes" id="UP000241587"/>
    </source>
</evidence>
<protein>
    <recommendedName>
        <fullName evidence="10">Short-chain dehydrogenase/reductase 3</fullName>
    </recommendedName>
    <alternativeName>
        <fullName evidence="11">Retinal short-chain dehydrogenase/reductase 1</fullName>
    </alternativeName>
</protein>
<name>A0A2T4GT42_FUSCU</name>
<comment type="caution">
    <text evidence="13">The sequence shown here is derived from an EMBL/GenBank/DDBJ whole genome shotgun (WGS) entry which is preliminary data.</text>
</comment>
<evidence type="ECO:0000256" key="3">
    <source>
        <dbReference type="ARBA" id="ARBA00022692"/>
    </source>
</evidence>
<reference evidence="13 14" key="1">
    <citation type="submission" date="2018-02" db="EMBL/GenBank/DDBJ databases">
        <title>Fusarium culmorum secondary metabolites in fungal-bacterial-plant interactions.</title>
        <authorList>
            <person name="Schmidt R."/>
        </authorList>
    </citation>
    <scope>NUCLEOTIDE SEQUENCE [LARGE SCALE GENOMIC DNA]</scope>
    <source>
        <strain evidence="13 14">PV</strain>
    </source>
</reference>
<keyword evidence="7" id="KW-0443">Lipid metabolism</keyword>
<dbReference type="Proteomes" id="UP000241587">
    <property type="component" value="Unassembled WGS sequence"/>
</dbReference>
<evidence type="ECO:0000256" key="5">
    <source>
        <dbReference type="ARBA" id="ARBA00022989"/>
    </source>
</evidence>
<dbReference type="InterPro" id="IPR020904">
    <property type="entry name" value="Sc_DH/Rdtase_CS"/>
</dbReference>
<keyword evidence="5" id="KW-1133">Transmembrane helix</keyword>
<evidence type="ECO:0000256" key="6">
    <source>
        <dbReference type="ARBA" id="ARBA00023002"/>
    </source>
</evidence>
<dbReference type="Gene3D" id="3.40.50.720">
    <property type="entry name" value="NAD(P)-binding Rossmann-like Domain"/>
    <property type="match status" value="1"/>
</dbReference>
<comment type="subcellular location">
    <subcellularLocation>
        <location evidence="1">Membrane</location>
        <topology evidence="1">Multi-pass membrane protein</topology>
    </subcellularLocation>
</comment>
<gene>
    <name evidence="13" type="ORF">FCULG_00005539</name>
</gene>
<dbReference type="OrthoDB" id="10253736at2759"/>
<dbReference type="EMBL" id="PVEM01000006">
    <property type="protein sequence ID" value="PTD06725.1"/>
    <property type="molecule type" value="Genomic_DNA"/>
</dbReference>
<dbReference type="InterPro" id="IPR036291">
    <property type="entry name" value="NAD(P)-bd_dom_sf"/>
</dbReference>
<comment type="function">
    <text evidence="9">Catalyzes the reduction of all-trans-retinal to all-trans-retinol in the presence of NADPH.</text>
</comment>
<dbReference type="OMA" id="HIYKAPL"/>
<dbReference type="PANTHER" id="PTHR24322:SF736">
    <property type="entry name" value="RETINOL DEHYDROGENASE 10"/>
    <property type="match status" value="1"/>
</dbReference>
<evidence type="ECO:0000256" key="12">
    <source>
        <dbReference type="RuleBase" id="RU000363"/>
    </source>
</evidence>
<evidence type="ECO:0000256" key="10">
    <source>
        <dbReference type="ARBA" id="ARBA00068717"/>
    </source>
</evidence>
<dbReference type="PRINTS" id="PR00080">
    <property type="entry name" value="SDRFAMILY"/>
</dbReference>